<dbReference type="Proteomes" id="UP000606786">
    <property type="component" value="Unassembled WGS sequence"/>
</dbReference>
<feature type="region of interest" description="Disordered" evidence="1">
    <location>
        <begin position="69"/>
        <end position="107"/>
    </location>
</feature>
<keyword evidence="3" id="KW-1185">Reference proteome</keyword>
<reference evidence="2" key="1">
    <citation type="submission" date="2020-11" db="EMBL/GenBank/DDBJ databases">
        <authorList>
            <person name="Whitehead M."/>
        </authorList>
    </citation>
    <scope>NUCLEOTIDE SEQUENCE</scope>
    <source>
        <strain evidence="2">EGII</strain>
    </source>
</reference>
<dbReference type="EMBL" id="CAJHJT010000034">
    <property type="protein sequence ID" value="CAD7005864.1"/>
    <property type="molecule type" value="Genomic_DNA"/>
</dbReference>
<feature type="compositionally biased region" description="Low complexity" evidence="1">
    <location>
        <begin position="90"/>
        <end position="99"/>
    </location>
</feature>
<sequence length="409" mass="45962">MVIIIQVNQDKGQPGQPGESGQPGQQDNLVNPVSQGINIFTATIATISNLSTHKKSRNMFSKHYRILSKHGSHHQHEQQVVSSALHVHQHGQAGQSGQQHVHKVQQHVVHAQQPISHGQQHNSQATHIPHIPKIKLTSVVQHVPIPHENYELPSRVQKIVDSVHQHIPQVLNYHATHKNVPRSIADAERVGKVPVIPPKVQQIVEHAHTHIPQVINHHIQQQKQQKEVVDQQNVVAARSQPSQPSTTVPSQVQEVIQNVNKHIPQMIQYLTQQAQKLQDFISKFQQQHKIAQDIGAVGQQHSQVVLPQIPSKVQKIVEQAHKHIPQVINHAKQHKAQVQKQQQQQQQQQQGVAQSVADVVGKLVDHIQQQKPSSGINQPGKVEHQHIPQVTVTSSRYNNSRWQGRQASR</sequence>
<feature type="compositionally biased region" description="Polar residues" evidence="1">
    <location>
        <begin position="368"/>
        <end position="377"/>
    </location>
</feature>
<evidence type="ECO:0000313" key="2">
    <source>
        <dbReference type="EMBL" id="CAD7005864.1"/>
    </source>
</evidence>
<feature type="compositionally biased region" description="Low complexity" evidence="1">
    <location>
        <begin position="12"/>
        <end position="26"/>
    </location>
</feature>
<dbReference type="OrthoDB" id="8068783at2759"/>
<evidence type="ECO:0000256" key="1">
    <source>
        <dbReference type="SAM" id="MobiDB-lite"/>
    </source>
</evidence>
<feature type="region of interest" description="Disordered" evidence="1">
    <location>
        <begin position="368"/>
        <end position="409"/>
    </location>
</feature>
<protein>
    <submittedName>
        <fullName evidence="2">(Mediterranean fruit fly) hypothetical protein</fullName>
    </submittedName>
</protein>
<feature type="region of interest" description="Disordered" evidence="1">
    <location>
        <begin position="7"/>
        <end position="31"/>
    </location>
</feature>
<evidence type="ECO:0000313" key="3">
    <source>
        <dbReference type="Proteomes" id="UP000606786"/>
    </source>
</evidence>
<gene>
    <name evidence="2" type="ORF">CCAP1982_LOCUS14206</name>
</gene>
<dbReference type="AlphaFoldDB" id="A0A811V4N0"/>
<organism evidence="2 3">
    <name type="scientific">Ceratitis capitata</name>
    <name type="common">Mediterranean fruit fly</name>
    <name type="synonym">Tephritis capitata</name>
    <dbReference type="NCBI Taxonomy" id="7213"/>
    <lineage>
        <taxon>Eukaryota</taxon>
        <taxon>Metazoa</taxon>
        <taxon>Ecdysozoa</taxon>
        <taxon>Arthropoda</taxon>
        <taxon>Hexapoda</taxon>
        <taxon>Insecta</taxon>
        <taxon>Pterygota</taxon>
        <taxon>Neoptera</taxon>
        <taxon>Endopterygota</taxon>
        <taxon>Diptera</taxon>
        <taxon>Brachycera</taxon>
        <taxon>Muscomorpha</taxon>
        <taxon>Tephritoidea</taxon>
        <taxon>Tephritidae</taxon>
        <taxon>Ceratitis</taxon>
        <taxon>Ceratitis</taxon>
    </lineage>
</organism>
<proteinExistence type="predicted"/>
<name>A0A811V4N0_CERCA</name>
<comment type="caution">
    <text evidence="2">The sequence shown here is derived from an EMBL/GenBank/DDBJ whole genome shotgun (WGS) entry which is preliminary data.</text>
</comment>
<feature type="compositionally biased region" description="Polar residues" evidence="1">
    <location>
        <begin position="388"/>
        <end position="409"/>
    </location>
</feature>
<accession>A0A811V4N0</accession>